<gene>
    <name evidence="1" type="ORF">HPB50_012290</name>
</gene>
<sequence>MAAYPPYYDNTAFQEGVGDASFYDYNVNVGPYDVQGQWDGSNGGSTTETDEGNLTATTELELKVPTMIRQMLTTPP</sequence>
<dbReference type="EMBL" id="CM023485">
    <property type="protein sequence ID" value="KAH6930278.1"/>
    <property type="molecule type" value="Genomic_DNA"/>
</dbReference>
<protein>
    <submittedName>
        <fullName evidence="1">Uncharacterized protein</fullName>
    </submittedName>
</protein>
<accession>A0ACB7S688</accession>
<name>A0ACB7S688_HYAAI</name>
<comment type="caution">
    <text evidence="1">The sequence shown here is derived from an EMBL/GenBank/DDBJ whole genome shotgun (WGS) entry which is preliminary data.</text>
</comment>
<reference evidence="1" key="1">
    <citation type="submission" date="2020-05" db="EMBL/GenBank/DDBJ databases">
        <title>Large-scale comparative analyses of tick genomes elucidate their genetic diversity and vector capacities.</title>
        <authorList>
            <person name="Jia N."/>
            <person name="Wang J."/>
            <person name="Shi W."/>
            <person name="Du L."/>
            <person name="Sun Y."/>
            <person name="Zhan W."/>
            <person name="Jiang J."/>
            <person name="Wang Q."/>
            <person name="Zhang B."/>
            <person name="Ji P."/>
            <person name="Sakyi L.B."/>
            <person name="Cui X."/>
            <person name="Yuan T."/>
            <person name="Jiang B."/>
            <person name="Yang W."/>
            <person name="Lam T.T.-Y."/>
            <person name="Chang Q."/>
            <person name="Ding S."/>
            <person name="Wang X."/>
            <person name="Zhu J."/>
            <person name="Ruan X."/>
            <person name="Zhao L."/>
            <person name="Wei J."/>
            <person name="Que T."/>
            <person name="Du C."/>
            <person name="Cheng J."/>
            <person name="Dai P."/>
            <person name="Han X."/>
            <person name="Huang E."/>
            <person name="Gao Y."/>
            <person name="Liu J."/>
            <person name="Shao H."/>
            <person name="Ye R."/>
            <person name="Li L."/>
            <person name="Wei W."/>
            <person name="Wang X."/>
            <person name="Wang C."/>
            <person name="Yang T."/>
            <person name="Huo Q."/>
            <person name="Li W."/>
            <person name="Guo W."/>
            <person name="Chen H."/>
            <person name="Zhou L."/>
            <person name="Ni X."/>
            <person name="Tian J."/>
            <person name="Zhou Y."/>
            <person name="Sheng Y."/>
            <person name="Liu T."/>
            <person name="Pan Y."/>
            <person name="Xia L."/>
            <person name="Li J."/>
            <person name="Zhao F."/>
            <person name="Cao W."/>
        </authorList>
    </citation>
    <scope>NUCLEOTIDE SEQUENCE</scope>
    <source>
        <strain evidence="1">Hyas-2018</strain>
    </source>
</reference>
<organism evidence="1 2">
    <name type="scientific">Hyalomma asiaticum</name>
    <name type="common">Tick</name>
    <dbReference type="NCBI Taxonomy" id="266040"/>
    <lineage>
        <taxon>Eukaryota</taxon>
        <taxon>Metazoa</taxon>
        <taxon>Ecdysozoa</taxon>
        <taxon>Arthropoda</taxon>
        <taxon>Chelicerata</taxon>
        <taxon>Arachnida</taxon>
        <taxon>Acari</taxon>
        <taxon>Parasitiformes</taxon>
        <taxon>Ixodida</taxon>
        <taxon>Ixodoidea</taxon>
        <taxon>Ixodidae</taxon>
        <taxon>Hyalomminae</taxon>
        <taxon>Hyalomma</taxon>
    </lineage>
</organism>
<dbReference type="Proteomes" id="UP000821845">
    <property type="component" value="Chromosome 5"/>
</dbReference>
<proteinExistence type="predicted"/>
<evidence type="ECO:0000313" key="1">
    <source>
        <dbReference type="EMBL" id="KAH6930278.1"/>
    </source>
</evidence>
<evidence type="ECO:0000313" key="2">
    <source>
        <dbReference type="Proteomes" id="UP000821845"/>
    </source>
</evidence>
<keyword evidence="2" id="KW-1185">Reference proteome</keyword>